<proteinExistence type="predicted"/>
<reference evidence="1" key="2">
    <citation type="submission" date="2020-07" db="EMBL/GenBank/DDBJ databases">
        <authorList>
            <person name="Vera ALvarez R."/>
            <person name="Arias-Moreno D.M."/>
            <person name="Jimenez-Jacinto V."/>
            <person name="Jimenez-Bremont J.F."/>
            <person name="Swaminathan K."/>
            <person name="Moose S.P."/>
            <person name="Guerrero-Gonzalez M.L."/>
            <person name="Marino-Ramirez L."/>
            <person name="Landsman D."/>
            <person name="Rodriguez-Kessler M."/>
            <person name="Delgado-Sanchez P."/>
        </authorList>
    </citation>
    <scope>NUCLEOTIDE SEQUENCE</scope>
    <source>
        <tissue evidence="1">Cladode</tissue>
    </source>
</reference>
<sequence length="174" mass="19751">MALKDLFNHLGSHICSVKTITSRIRALQSPKLGIISKMACYQVLLGVSRDLGPVCLMPLRAVILQPVWMVRISGYKVQSLWEIIKKLKQSGSNSMNLVSTLLWLLFEMEQEISNEFASAEEDLGRIKQKAGGRRIVKGCMRSTMFVALTRHQILDKTREDQRAPFHPYHLTANK</sequence>
<name>A0A7C9AV39_OPUST</name>
<protein>
    <submittedName>
        <fullName evidence="1">Uncharacterized protein</fullName>
    </submittedName>
</protein>
<reference evidence="1" key="1">
    <citation type="journal article" date="2013" name="J. Plant Res.">
        <title>Effect of fungi and light on seed germination of three Opuntia species from semiarid lands of central Mexico.</title>
        <authorList>
            <person name="Delgado-Sanchez P."/>
            <person name="Jimenez-Bremont J.F."/>
            <person name="Guerrero-Gonzalez Mde L."/>
            <person name="Flores J."/>
        </authorList>
    </citation>
    <scope>NUCLEOTIDE SEQUENCE</scope>
    <source>
        <tissue evidence="1">Cladode</tissue>
    </source>
</reference>
<dbReference type="AlphaFoldDB" id="A0A7C9AV39"/>
<accession>A0A7C9AV39</accession>
<evidence type="ECO:0000313" key="1">
    <source>
        <dbReference type="EMBL" id="MBA4675193.1"/>
    </source>
</evidence>
<organism evidence="1">
    <name type="scientific">Opuntia streptacantha</name>
    <name type="common">Prickly pear cactus</name>
    <name type="synonym">Opuntia cardona</name>
    <dbReference type="NCBI Taxonomy" id="393608"/>
    <lineage>
        <taxon>Eukaryota</taxon>
        <taxon>Viridiplantae</taxon>
        <taxon>Streptophyta</taxon>
        <taxon>Embryophyta</taxon>
        <taxon>Tracheophyta</taxon>
        <taxon>Spermatophyta</taxon>
        <taxon>Magnoliopsida</taxon>
        <taxon>eudicotyledons</taxon>
        <taxon>Gunneridae</taxon>
        <taxon>Pentapetalae</taxon>
        <taxon>Caryophyllales</taxon>
        <taxon>Cactineae</taxon>
        <taxon>Cactaceae</taxon>
        <taxon>Opuntioideae</taxon>
        <taxon>Opuntia</taxon>
    </lineage>
</organism>
<dbReference type="EMBL" id="GISG01266259">
    <property type="protein sequence ID" value="MBA4675193.1"/>
    <property type="molecule type" value="Transcribed_RNA"/>
</dbReference>